<organism evidence="2 4">
    <name type="scientific">Pseudodesulfovibrio indicus</name>
    <dbReference type="NCBI Taxonomy" id="1716143"/>
    <lineage>
        <taxon>Bacteria</taxon>
        <taxon>Pseudomonadati</taxon>
        <taxon>Thermodesulfobacteriota</taxon>
        <taxon>Desulfovibrionia</taxon>
        <taxon>Desulfovibrionales</taxon>
        <taxon>Desulfovibrionaceae</taxon>
    </lineage>
</organism>
<evidence type="ECO:0000313" key="2">
    <source>
        <dbReference type="EMBL" id="TDT81958.1"/>
    </source>
</evidence>
<proteinExistence type="predicted"/>
<evidence type="ECO:0000313" key="3">
    <source>
        <dbReference type="Proteomes" id="UP000055611"/>
    </source>
</evidence>
<dbReference type="AlphaFoldDB" id="A0A126QKM7"/>
<reference evidence="1 3" key="1">
    <citation type="journal article" date="2016" name="Front. Microbiol.">
        <title>Genome Sequence of the Piezophilic, Mesophilic Sulfate-Reducing Bacterium Desulfovibrio indicus J2T.</title>
        <authorList>
            <person name="Cao J."/>
            <person name="Maignien L."/>
            <person name="Shao Z."/>
            <person name="Alain K."/>
            <person name="Jebbar M."/>
        </authorList>
    </citation>
    <scope>NUCLEOTIDE SEQUENCE [LARGE SCALE GENOMIC DNA]</scope>
    <source>
        <strain evidence="1 3">J2</strain>
    </source>
</reference>
<dbReference type="Proteomes" id="UP000055611">
    <property type="component" value="Chromosome"/>
</dbReference>
<evidence type="ECO:0000313" key="1">
    <source>
        <dbReference type="EMBL" id="AMK10356.1"/>
    </source>
</evidence>
<gene>
    <name evidence="1" type="ORF">AWY79_04095</name>
    <name evidence="2" type="ORF">EDC59_1199</name>
</gene>
<accession>A0A126QKM7</accession>
<dbReference type="EMBL" id="SOBK01000019">
    <property type="protein sequence ID" value="TDT81958.1"/>
    <property type="molecule type" value="Genomic_DNA"/>
</dbReference>
<name>A0A126QKM7_9BACT</name>
<dbReference type="OrthoDB" id="5460936at2"/>
<evidence type="ECO:0000313" key="4">
    <source>
        <dbReference type="Proteomes" id="UP000295506"/>
    </source>
</evidence>
<dbReference type="KEGG" id="dej:AWY79_04095"/>
<dbReference type="EMBL" id="CP014206">
    <property type="protein sequence ID" value="AMK10356.1"/>
    <property type="molecule type" value="Genomic_DNA"/>
</dbReference>
<protein>
    <submittedName>
        <fullName evidence="2">Uncharacterized protein</fullName>
    </submittedName>
</protein>
<dbReference type="RefSeq" id="WP_066800673.1">
    <property type="nucleotide sequence ID" value="NZ_CP014206.1"/>
</dbReference>
<dbReference type="Proteomes" id="UP000295506">
    <property type="component" value="Unassembled WGS sequence"/>
</dbReference>
<reference evidence="2 4" key="2">
    <citation type="submission" date="2019-03" db="EMBL/GenBank/DDBJ databases">
        <title>Genomic Encyclopedia of Type Strains, Phase IV (KMG-IV): sequencing the most valuable type-strain genomes for metagenomic binning, comparative biology and taxonomic classification.</title>
        <authorList>
            <person name="Goeker M."/>
        </authorList>
    </citation>
    <scope>NUCLEOTIDE SEQUENCE [LARGE SCALE GENOMIC DNA]</scope>
    <source>
        <strain evidence="2 4">DSM 101483</strain>
    </source>
</reference>
<keyword evidence="3" id="KW-1185">Reference proteome</keyword>
<sequence length="189" mass="20117">MKKVARTLSLKAVSTISLLVFLAGALPGCAVVSPLLTAGGIAFPPLQIVSAAYTLGEFTYEYAANDKTPDKVIGDKYDAVVSGEAFELPAYLQSEPAGPEAPVMVAEADVTAAADPGTPADMSLSAESRRKRIENLLGQRRVQFERLELRRMAFLEAQPRHSRPLSLSRTAMASQPDLVLGAGDEVSLD</sequence>